<comment type="caution">
    <text evidence="3">The sequence shown here is derived from an EMBL/GenBank/DDBJ whole genome shotgun (WGS) entry which is preliminary data.</text>
</comment>
<keyword evidence="1" id="KW-0732">Signal</keyword>
<dbReference type="PANTHER" id="PTHR46580">
    <property type="entry name" value="SENSOR KINASE-RELATED"/>
    <property type="match status" value="1"/>
</dbReference>
<evidence type="ECO:0000313" key="3">
    <source>
        <dbReference type="EMBL" id="TQE95979.1"/>
    </source>
</evidence>
<organism evidence="3 4">
    <name type="scientific">Litorilinea aerophila</name>
    <dbReference type="NCBI Taxonomy" id="1204385"/>
    <lineage>
        <taxon>Bacteria</taxon>
        <taxon>Bacillati</taxon>
        <taxon>Chloroflexota</taxon>
        <taxon>Caldilineae</taxon>
        <taxon>Caldilineales</taxon>
        <taxon>Caldilineaceae</taxon>
        <taxon>Litorilinea</taxon>
    </lineage>
</organism>
<evidence type="ECO:0000313" key="4">
    <source>
        <dbReference type="Proteomes" id="UP000317371"/>
    </source>
</evidence>
<dbReference type="RefSeq" id="WP_141609896.1">
    <property type="nucleotide sequence ID" value="NZ_VIGC02000010.1"/>
</dbReference>
<dbReference type="InterPro" id="IPR013517">
    <property type="entry name" value="FG-GAP"/>
</dbReference>
<dbReference type="InterPro" id="IPR001434">
    <property type="entry name" value="OmcB-like_DUF11"/>
</dbReference>
<dbReference type="Pfam" id="PF01345">
    <property type="entry name" value="DUF11"/>
    <property type="match status" value="1"/>
</dbReference>
<evidence type="ECO:0000259" key="2">
    <source>
        <dbReference type="Pfam" id="PF01345"/>
    </source>
</evidence>
<keyword evidence="4" id="KW-1185">Reference proteome</keyword>
<proteinExistence type="predicted"/>
<gene>
    <name evidence="3" type="ORF">FKZ61_09565</name>
</gene>
<dbReference type="InterPro" id="IPR028994">
    <property type="entry name" value="Integrin_alpha_N"/>
</dbReference>
<dbReference type="Pfam" id="PF13517">
    <property type="entry name" value="FG-GAP_3"/>
    <property type="match status" value="2"/>
</dbReference>
<dbReference type="InParanoid" id="A0A540VGT8"/>
<evidence type="ECO:0000256" key="1">
    <source>
        <dbReference type="ARBA" id="ARBA00022729"/>
    </source>
</evidence>
<dbReference type="EMBL" id="VIGC01000010">
    <property type="protein sequence ID" value="TQE95979.1"/>
    <property type="molecule type" value="Genomic_DNA"/>
</dbReference>
<feature type="domain" description="DUF11" evidence="2">
    <location>
        <begin position="423"/>
        <end position="527"/>
    </location>
</feature>
<dbReference type="Proteomes" id="UP000317371">
    <property type="component" value="Unassembled WGS sequence"/>
</dbReference>
<name>A0A540VGT8_9CHLR</name>
<protein>
    <submittedName>
        <fullName evidence="3">VCBS repeat-containing protein</fullName>
    </submittedName>
</protein>
<dbReference type="OrthoDB" id="9554534at2"/>
<dbReference type="PANTHER" id="PTHR46580:SF2">
    <property type="entry name" value="MAM DOMAIN-CONTAINING PROTEIN"/>
    <property type="match status" value="1"/>
</dbReference>
<sequence length="709" mass="72668">MTTQRLPVLIRLTATLVILCGVLGAGMLPLKAGPPPSPQGQSGTVHFTDSGQALGGNAYSYDVALGDLDGDGDLDAFVANTWDGVSSRTNIIWVNQGGAQGGVPGVFADSGQNLGAESGVAVALGDVDGDADLDAFVLNDGLPAKIWLNSGGLFTDSGQSLVVDLGLAVALGDLDGDSDLDAFVVGNVGRADTVWLNQGGDQGGAPGVFVDSGQTLGPGGNTAVSLGDVDNDGDLDALVGDFGGSTLWLNQGGLQGGAAGVFAQGTTLGSANSLAVVLADLDGDAALDAFLANDGPDQVWLQQGGVLANSGQSLGNAASRGVALADLDGDADLDAFVSVTGPNLVWLNQGGVFSSSGLALGSAASEAVALGDLDGDGAIDAFVANWGAPNKVWLNQTAPPDPQADLMVQASGPVAINIAGTNLVDHKATVTNLGPVTATNVSLTLDTSRIHEISSINDAFGRCFPPNDGEICSYPFFGSGVNHSVNIEYSVVAMNNSVDIYRGGVTSQFSVNSDTTDPNPGNNWAQVGTDIYDCDMAACWLEEFFCVLSFPASSMRSDSSGLISQAIAATQVAFDLPLYYRVRDEILAGSPNGQHYTDLYYTHNAEITTLVLSNTTVMSQALQTIQIWEPNLRALVEGQGDSATITAAQIQAMDDFLQTMSALGSPALQAAITEERAKLPALNTFVGMSMAQARSSVVGYGVYLPVILK</sequence>
<reference evidence="3 4" key="1">
    <citation type="submission" date="2019-06" db="EMBL/GenBank/DDBJ databases">
        <title>Genome sequence of Litorilinea aerophila BAA-2444.</title>
        <authorList>
            <person name="Maclea K.S."/>
            <person name="Maurais E.G."/>
            <person name="Iannazzi L.C."/>
        </authorList>
    </citation>
    <scope>NUCLEOTIDE SEQUENCE [LARGE SCALE GENOMIC DNA]</scope>
    <source>
        <strain evidence="3 4">ATCC BAA-2444</strain>
    </source>
</reference>
<dbReference type="AlphaFoldDB" id="A0A540VGT8"/>
<dbReference type="SUPFAM" id="SSF69318">
    <property type="entry name" value="Integrin alpha N-terminal domain"/>
    <property type="match status" value="1"/>
</dbReference>
<accession>A0A540VGT8</accession>